<dbReference type="InterPro" id="IPR058887">
    <property type="entry name" value="YuzI-like"/>
</dbReference>
<comment type="caution">
    <text evidence="2">The sequence shown here is derived from an EMBL/GenBank/DDBJ whole genome shotgun (WGS) entry which is preliminary data.</text>
</comment>
<organism evidence="2 3">
    <name type="scientific">Neobacillus ginsengisoli</name>
    <dbReference type="NCBI Taxonomy" id="904295"/>
    <lineage>
        <taxon>Bacteria</taxon>
        <taxon>Bacillati</taxon>
        <taxon>Bacillota</taxon>
        <taxon>Bacilli</taxon>
        <taxon>Bacillales</taxon>
        <taxon>Bacillaceae</taxon>
        <taxon>Neobacillus</taxon>
    </lineage>
</organism>
<proteinExistence type="predicted"/>
<evidence type="ECO:0000256" key="1">
    <source>
        <dbReference type="SAM" id="Phobius"/>
    </source>
</evidence>
<dbReference type="EMBL" id="JAUSTW010000002">
    <property type="protein sequence ID" value="MDQ0198181.1"/>
    <property type="molecule type" value="Genomic_DNA"/>
</dbReference>
<accession>A0ABT9XS49</accession>
<sequence length="71" mass="7980">MAVRIIFFLIGYWLAVYGGVITIAYLNLLTIGFGFKEYLEFITGRVECYLLAIGIIIITVSIYIPVTSNKP</sequence>
<evidence type="ECO:0000313" key="2">
    <source>
        <dbReference type="EMBL" id="MDQ0198181.1"/>
    </source>
</evidence>
<evidence type="ECO:0000313" key="3">
    <source>
        <dbReference type="Proteomes" id="UP001224122"/>
    </source>
</evidence>
<keyword evidence="1" id="KW-0812">Transmembrane</keyword>
<keyword evidence="3" id="KW-1185">Reference proteome</keyword>
<dbReference type="Proteomes" id="UP001224122">
    <property type="component" value="Unassembled WGS sequence"/>
</dbReference>
<gene>
    <name evidence="2" type="ORF">J2S10_001322</name>
</gene>
<name>A0ABT9XS49_9BACI</name>
<reference evidence="2 3" key="1">
    <citation type="submission" date="2023-07" db="EMBL/GenBank/DDBJ databases">
        <title>Genomic Encyclopedia of Type Strains, Phase IV (KMG-IV): sequencing the most valuable type-strain genomes for metagenomic binning, comparative biology and taxonomic classification.</title>
        <authorList>
            <person name="Goeker M."/>
        </authorList>
    </citation>
    <scope>NUCLEOTIDE SEQUENCE [LARGE SCALE GENOMIC DNA]</scope>
    <source>
        <strain evidence="2 3">DSM 27594</strain>
    </source>
</reference>
<dbReference type="Pfam" id="PF26135">
    <property type="entry name" value="YuzI"/>
    <property type="match status" value="1"/>
</dbReference>
<keyword evidence="1" id="KW-0472">Membrane</keyword>
<keyword evidence="1" id="KW-1133">Transmembrane helix</keyword>
<protein>
    <submittedName>
        <fullName evidence="2">Uncharacterized membrane protein (DUF441 family)</fullName>
    </submittedName>
</protein>
<feature type="transmembrane region" description="Helical" evidence="1">
    <location>
        <begin position="48"/>
        <end position="66"/>
    </location>
</feature>
<feature type="transmembrane region" description="Helical" evidence="1">
    <location>
        <begin position="6"/>
        <end position="28"/>
    </location>
</feature>
<dbReference type="RefSeq" id="WP_307405672.1">
    <property type="nucleotide sequence ID" value="NZ_JAUSTW010000002.1"/>
</dbReference>